<dbReference type="GO" id="GO:0016747">
    <property type="term" value="F:acyltransferase activity, transferring groups other than amino-acyl groups"/>
    <property type="evidence" value="ECO:0007669"/>
    <property type="project" value="InterPro"/>
</dbReference>
<name>G7W0J0_PAETH</name>
<dbReference type="EMBL" id="CP003107">
    <property type="protein sequence ID" value="AET59611.1"/>
    <property type="molecule type" value="Genomic_DNA"/>
</dbReference>
<dbReference type="STRING" id="985665.HPL003_14300"/>
<dbReference type="PROSITE" id="PS51186">
    <property type="entry name" value="GNAT"/>
    <property type="match status" value="1"/>
</dbReference>
<accession>G7W0J0</accession>
<dbReference type="InterPro" id="IPR016181">
    <property type="entry name" value="Acyl_CoA_acyltransferase"/>
</dbReference>
<dbReference type="RefSeq" id="WP_014280336.1">
    <property type="nucleotide sequence ID" value="NC_016641.1"/>
</dbReference>
<dbReference type="Proteomes" id="UP000005876">
    <property type="component" value="Chromosome"/>
</dbReference>
<sequence length="174" mass="20459">MISTKTFDQIYEIMEESFPTTEFGTYSDQKELLKDPTYHLLIEHNDDDKVIAFLASREFETFRFIEHISVAPSFRGGGIGKSLVERFIRQSTLPIVLEIEPPKTEIQQKRVLFYERLGFRLNKFNHIQPPLRGNQDTLLLNIMTYPELLTNSQYEKVKNKLYQEVYKVSTAYPN</sequence>
<proteinExistence type="predicted"/>
<dbReference type="CDD" id="cd04301">
    <property type="entry name" value="NAT_SF"/>
    <property type="match status" value="1"/>
</dbReference>
<dbReference type="KEGG" id="pta:HPL003_14300"/>
<organism evidence="2 3">
    <name type="scientific">Paenibacillus terrae (strain HPL-003)</name>
    <dbReference type="NCBI Taxonomy" id="985665"/>
    <lineage>
        <taxon>Bacteria</taxon>
        <taxon>Bacillati</taxon>
        <taxon>Bacillota</taxon>
        <taxon>Bacilli</taxon>
        <taxon>Bacillales</taxon>
        <taxon>Paenibacillaceae</taxon>
        <taxon>Paenibacillus</taxon>
    </lineage>
</organism>
<evidence type="ECO:0000313" key="2">
    <source>
        <dbReference type="EMBL" id="AET59611.1"/>
    </source>
</evidence>
<evidence type="ECO:0000313" key="3">
    <source>
        <dbReference type="Proteomes" id="UP000005876"/>
    </source>
</evidence>
<dbReference type="eggNOG" id="COG0456">
    <property type="taxonomic scope" value="Bacteria"/>
</dbReference>
<dbReference type="Pfam" id="PF00583">
    <property type="entry name" value="Acetyltransf_1"/>
    <property type="match status" value="1"/>
</dbReference>
<dbReference type="HOGENOM" id="CLU_105077_1_1_9"/>
<keyword evidence="2" id="KW-0808">Transferase</keyword>
<dbReference type="InterPro" id="IPR000182">
    <property type="entry name" value="GNAT_dom"/>
</dbReference>
<protein>
    <submittedName>
        <fullName evidence="2">GNAT family acetyltransferase</fullName>
    </submittedName>
</protein>
<dbReference type="OrthoDB" id="9127144at2"/>
<evidence type="ECO:0000259" key="1">
    <source>
        <dbReference type="PROSITE" id="PS51186"/>
    </source>
</evidence>
<gene>
    <name evidence="2" type="ordered locus">HPL003_14300</name>
</gene>
<dbReference type="Gene3D" id="3.40.630.30">
    <property type="match status" value="1"/>
</dbReference>
<dbReference type="AlphaFoldDB" id="G7W0J0"/>
<reference evidence="3" key="1">
    <citation type="submission" date="2011-11" db="EMBL/GenBank/DDBJ databases">
        <title>Complete sequence of Paenibacillus terrae HPL-003.</title>
        <authorList>
            <person name="Shin S.H."/>
            <person name="Kim S."/>
            <person name="Kim J.Y."/>
        </authorList>
    </citation>
    <scope>NUCLEOTIDE SEQUENCE [LARGE SCALE GENOMIC DNA]</scope>
    <source>
        <strain evidence="3">HPL-003</strain>
    </source>
</reference>
<reference evidence="2 3" key="3">
    <citation type="journal article" date="2012" name="J. Bacteriol.">
        <title>Genome Sequence of Paenibacillus terrae HPL-003, a Xylanase-Producing Bacterium Isolated from Soil Found in Forest Residue.</title>
        <authorList>
            <person name="Shin S.H."/>
            <person name="Kim S."/>
            <person name="Kim J.Y."/>
            <person name="Song H.Y."/>
            <person name="Cho S.J."/>
            <person name="Kim D.R."/>
            <person name="Lee K.I."/>
            <person name="Lim H.K."/>
            <person name="Park N.J."/>
            <person name="Hwang I.T."/>
            <person name="Yang K.S."/>
        </authorList>
    </citation>
    <scope>NUCLEOTIDE SEQUENCE [LARGE SCALE GENOMIC DNA]</scope>
    <source>
        <strain evidence="2 3">HPL-003</strain>
    </source>
</reference>
<dbReference type="SUPFAM" id="SSF55729">
    <property type="entry name" value="Acyl-CoA N-acyltransferases (Nat)"/>
    <property type="match status" value="1"/>
</dbReference>
<feature type="domain" description="N-acetyltransferase" evidence="1">
    <location>
        <begin position="1"/>
        <end position="146"/>
    </location>
</feature>
<reference key="2">
    <citation type="submission" date="2011-11" db="EMBL/GenBank/DDBJ databases">
        <authorList>
            <person name="Shin S.H."/>
            <person name="Kim S."/>
            <person name="Kim J.Y."/>
        </authorList>
    </citation>
    <scope>NUCLEOTIDE SEQUENCE</scope>
    <source>
        <strain>HPL-003</strain>
    </source>
</reference>